<comment type="pathway">
    <text evidence="3 9">Carbohydrate metabolism; pentose and glucuronate interconversion.</text>
</comment>
<dbReference type="NCBIfam" id="NF003027">
    <property type="entry name" value="PRK03906.1"/>
    <property type="match status" value="1"/>
</dbReference>
<name>A0ABS0XYD2_9HYPH</name>
<evidence type="ECO:0000313" key="10">
    <source>
        <dbReference type="EMBL" id="MBJ6125067.1"/>
    </source>
</evidence>
<dbReference type="Proteomes" id="UP000620670">
    <property type="component" value="Unassembled WGS sequence"/>
</dbReference>
<comment type="similarity">
    <text evidence="4 9">Belongs to the mannonate dehydratase family.</text>
</comment>
<reference evidence="11" key="1">
    <citation type="submission" date="2020-12" db="EMBL/GenBank/DDBJ databases">
        <title>Hymenobacter sp.</title>
        <authorList>
            <person name="Kim M.K."/>
        </authorList>
    </citation>
    <scope>NUCLEOTIDE SEQUENCE [LARGE SCALE GENOMIC DNA]</scope>
    <source>
        <strain evidence="11">BT325</strain>
    </source>
</reference>
<evidence type="ECO:0000256" key="6">
    <source>
        <dbReference type="ARBA" id="ARBA00023004"/>
    </source>
</evidence>
<gene>
    <name evidence="9 10" type="primary">uxuA</name>
    <name evidence="10" type="ORF">JAO75_06560</name>
</gene>
<dbReference type="InterPro" id="IPR036237">
    <property type="entry name" value="Xyl_isomerase-like_sf"/>
</dbReference>
<dbReference type="EMBL" id="JAELXT010000004">
    <property type="protein sequence ID" value="MBJ6125067.1"/>
    <property type="molecule type" value="Genomic_DNA"/>
</dbReference>
<evidence type="ECO:0000313" key="11">
    <source>
        <dbReference type="Proteomes" id="UP000620670"/>
    </source>
</evidence>
<dbReference type="RefSeq" id="WP_199047692.1">
    <property type="nucleotide sequence ID" value="NZ_JAELXT010000004.1"/>
</dbReference>
<evidence type="ECO:0000256" key="2">
    <source>
        <dbReference type="ARBA" id="ARBA00002713"/>
    </source>
</evidence>
<keyword evidence="7 9" id="KW-0464">Manganese</keyword>
<evidence type="ECO:0000256" key="7">
    <source>
        <dbReference type="ARBA" id="ARBA00023211"/>
    </source>
</evidence>
<evidence type="ECO:0000256" key="1">
    <source>
        <dbReference type="ARBA" id="ARBA00001794"/>
    </source>
</evidence>
<dbReference type="PANTHER" id="PTHR30387">
    <property type="entry name" value="MANNONATE DEHYDRATASE"/>
    <property type="match status" value="1"/>
</dbReference>
<dbReference type="Gene3D" id="3.20.20.150">
    <property type="entry name" value="Divalent-metal-dependent TIM barrel enzymes"/>
    <property type="match status" value="1"/>
</dbReference>
<keyword evidence="6 9" id="KW-0408">Iron</keyword>
<organism evidence="10 11">
    <name type="scientific">Microvirga splendida</name>
    <dbReference type="NCBI Taxonomy" id="2795727"/>
    <lineage>
        <taxon>Bacteria</taxon>
        <taxon>Pseudomonadati</taxon>
        <taxon>Pseudomonadota</taxon>
        <taxon>Alphaproteobacteria</taxon>
        <taxon>Hyphomicrobiales</taxon>
        <taxon>Methylobacteriaceae</taxon>
        <taxon>Microvirga</taxon>
    </lineage>
</organism>
<evidence type="ECO:0000256" key="5">
    <source>
        <dbReference type="ARBA" id="ARBA00012927"/>
    </source>
</evidence>
<dbReference type="SUPFAM" id="SSF51658">
    <property type="entry name" value="Xylose isomerase-like"/>
    <property type="match status" value="1"/>
</dbReference>
<dbReference type="GO" id="GO:0008927">
    <property type="term" value="F:mannonate dehydratase activity"/>
    <property type="evidence" value="ECO:0007669"/>
    <property type="project" value="UniProtKB-EC"/>
</dbReference>
<dbReference type="InterPro" id="IPR004628">
    <property type="entry name" value="Man_deHydtase"/>
</dbReference>
<keyword evidence="8 9" id="KW-0456">Lyase</keyword>
<comment type="catalytic activity">
    <reaction evidence="1 9">
        <text>D-mannonate = 2-dehydro-3-deoxy-D-gluconate + H2O</text>
        <dbReference type="Rhea" id="RHEA:20097"/>
        <dbReference type="ChEBI" id="CHEBI:15377"/>
        <dbReference type="ChEBI" id="CHEBI:17767"/>
        <dbReference type="ChEBI" id="CHEBI:57990"/>
        <dbReference type="EC" id="4.2.1.8"/>
    </reaction>
</comment>
<dbReference type="NCBIfam" id="TIGR00695">
    <property type="entry name" value="uxuA"/>
    <property type="match status" value="1"/>
</dbReference>
<comment type="caution">
    <text evidence="10">The sequence shown here is derived from an EMBL/GenBank/DDBJ whole genome shotgun (WGS) entry which is preliminary data.</text>
</comment>
<sequence length="398" mass="44132">MEQAWRWFGPEDVIKLSHVRQTGATGIVTALHHIPYGVVWSIEEIEKRKALIAADPSLGLRWSVVESLPVHENIKIGEGDLTPLFDNYRQSLRNLAQCGVTTICYNFMPVVDWTRTELAYPLPGGGTALRFNAHEFAAFDCFMLERPGAEADHSPKVLAQAREWYDRSSEADRRQLLANIMAGLPGAYDRYDIPGLRVMLDRYRDIDAAALRENLARFLREVIPTAEEVGIRMCIHPDDPPRPLMGLPRIVSNADDIAFILDAVDAPANGLTLCSGSLGANPVNDVSAIAARFASRIWFAHLRNVAKEPDGSFMEADHLGGDTDMVALITVLLEEQNRRKEAGDANWRIPMRPDHGHELLDDVGKPTHPGYPAIGRLRGLAELRGVMTAVSALRNLPL</sequence>
<dbReference type="Pfam" id="PF03786">
    <property type="entry name" value="UxuA"/>
    <property type="match status" value="1"/>
</dbReference>
<evidence type="ECO:0000256" key="3">
    <source>
        <dbReference type="ARBA" id="ARBA00004892"/>
    </source>
</evidence>
<dbReference type="PANTHER" id="PTHR30387:SF2">
    <property type="entry name" value="MANNONATE DEHYDRATASE"/>
    <property type="match status" value="1"/>
</dbReference>
<proteinExistence type="inferred from homology"/>
<comment type="cofactor">
    <cofactor evidence="9">
        <name>Fe(2+)</name>
        <dbReference type="ChEBI" id="CHEBI:29033"/>
    </cofactor>
    <cofactor evidence="9">
        <name>Mn(2+)</name>
        <dbReference type="ChEBI" id="CHEBI:29035"/>
    </cofactor>
</comment>
<protein>
    <recommendedName>
        <fullName evidence="5 9">Mannonate dehydratase</fullName>
        <ecNumber evidence="5 9">4.2.1.8</ecNumber>
    </recommendedName>
    <alternativeName>
        <fullName evidence="9">D-mannonate hydro-lyase</fullName>
    </alternativeName>
</protein>
<keyword evidence="11" id="KW-1185">Reference proteome</keyword>
<evidence type="ECO:0000256" key="4">
    <source>
        <dbReference type="ARBA" id="ARBA00007389"/>
    </source>
</evidence>
<accession>A0ABS0XYD2</accession>
<dbReference type="PIRSF" id="PIRSF016049">
    <property type="entry name" value="Man_dehyd"/>
    <property type="match status" value="1"/>
</dbReference>
<dbReference type="HAMAP" id="MF_00106">
    <property type="entry name" value="UxuA"/>
    <property type="match status" value="1"/>
</dbReference>
<evidence type="ECO:0000256" key="9">
    <source>
        <dbReference type="HAMAP-Rule" id="MF_00106"/>
    </source>
</evidence>
<dbReference type="EC" id="4.2.1.8" evidence="5 9"/>
<evidence type="ECO:0000256" key="8">
    <source>
        <dbReference type="ARBA" id="ARBA00023239"/>
    </source>
</evidence>
<comment type="function">
    <text evidence="2 9">Catalyzes the dehydration of D-mannonate.</text>
</comment>